<evidence type="ECO:0000256" key="1">
    <source>
        <dbReference type="SAM" id="Phobius"/>
    </source>
</evidence>
<dbReference type="AlphaFoldDB" id="A0A087DPH0"/>
<evidence type="ECO:0000313" key="3">
    <source>
        <dbReference type="Proteomes" id="UP000029004"/>
    </source>
</evidence>
<keyword evidence="1" id="KW-1133">Transmembrane helix</keyword>
<protein>
    <submittedName>
        <fullName evidence="2">ABC-2 family transporter protein</fullName>
    </submittedName>
</protein>
<feature type="transmembrane region" description="Helical" evidence="1">
    <location>
        <begin position="227"/>
        <end position="252"/>
    </location>
</feature>
<keyword evidence="1" id="KW-0472">Membrane</keyword>
<reference evidence="2 3" key="1">
    <citation type="submission" date="2014-03" db="EMBL/GenBank/DDBJ databases">
        <title>Genomics of Bifidobacteria.</title>
        <authorList>
            <person name="Ventura M."/>
            <person name="Milani C."/>
            <person name="Lugli G.A."/>
        </authorList>
    </citation>
    <scope>NUCLEOTIDE SEQUENCE [LARGE SCALE GENOMIC DNA]</scope>
    <source>
        <strain evidence="2 3">DSM 23968</strain>
    </source>
</reference>
<sequence>MKHANLAGLMACELAKIKGSRIGIFVVLYPLIMVLTGTGMTLISGGFGTDGWHLLWARATGFYGMAMYAVGIAVIASLVWRVEHKGGNWNALMSSGTPAWGVMTGKTLAIGLLSALMQPVFLITAILVGKLAGLPGMLPLEYWWSVLASMIACLPVAAAQSAFSCFIRPFAPPIAMGLVLAGANTFLLLLHLTPAYFLPYGILTRSTMMGSAASRIGTSFPVDPVTPATMCISIGTSIGMTLIIIAIASLILEKRDIHV</sequence>
<dbReference type="Proteomes" id="UP000029004">
    <property type="component" value="Unassembled WGS sequence"/>
</dbReference>
<feature type="transmembrane region" description="Helical" evidence="1">
    <location>
        <begin position="55"/>
        <end position="80"/>
    </location>
</feature>
<organism evidence="2 3">
    <name type="scientific">Bifidobacterium stellenboschense</name>
    <dbReference type="NCBI Taxonomy" id="762211"/>
    <lineage>
        <taxon>Bacteria</taxon>
        <taxon>Bacillati</taxon>
        <taxon>Actinomycetota</taxon>
        <taxon>Actinomycetes</taxon>
        <taxon>Bifidobacteriales</taxon>
        <taxon>Bifidobacteriaceae</taxon>
        <taxon>Bifidobacterium</taxon>
    </lineage>
</organism>
<feature type="transmembrane region" description="Helical" evidence="1">
    <location>
        <begin position="142"/>
        <end position="167"/>
    </location>
</feature>
<feature type="transmembrane region" description="Helical" evidence="1">
    <location>
        <begin position="174"/>
        <end position="198"/>
    </location>
</feature>
<accession>A0A087DPH0</accession>
<name>A0A087DPH0_9BIFI</name>
<dbReference type="STRING" id="762211.BSTEL_0141"/>
<dbReference type="RefSeq" id="WP_202962069.1">
    <property type="nucleotide sequence ID" value="NZ_JGZP01000012.1"/>
</dbReference>
<dbReference type="EMBL" id="JGZP01000012">
    <property type="protein sequence ID" value="KFI97420.1"/>
    <property type="molecule type" value="Genomic_DNA"/>
</dbReference>
<keyword evidence="3" id="KW-1185">Reference proteome</keyword>
<comment type="caution">
    <text evidence="2">The sequence shown here is derived from an EMBL/GenBank/DDBJ whole genome shotgun (WGS) entry which is preliminary data.</text>
</comment>
<keyword evidence="1" id="KW-0812">Transmembrane</keyword>
<dbReference type="Pfam" id="PF12730">
    <property type="entry name" value="ABC2_membrane_4"/>
    <property type="match status" value="1"/>
</dbReference>
<feature type="transmembrane region" description="Helical" evidence="1">
    <location>
        <begin position="108"/>
        <end position="130"/>
    </location>
</feature>
<feature type="transmembrane region" description="Helical" evidence="1">
    <location>
        <begin position="21"/>
        <end position="43"/>
    </location>
</feature>
<dbReference type="CDD" id="cd21809">
    <property type="entry name" value="ABC-2_lan_permease-like"/>
    <property type="match status" value="1"/>
</dbReference>
<evidence type="ECO:0000313" key="2">
    <source>
        <dbReference type="EMBL" id="KFI97420.1"/>
    </source>
</evidence>
<proteinExistence type="predicted"/>
<dbReference type="eggNOG" id="COG4200">
    <property type="taxonomic scope" value="Bacteria"/>
</dbReference>
<gene>
    <name evidence="2" type="ORF">BSTEL_0141</name>
</gene>